<accession>A0A4C1U3F0</accession>
<comment type="caution">
    <text evidence="1">The sequence shown here is derived from an EMBL/GenBank/DDBJ whole genome shotgun (WGS) entry which is preliminary data.</text>
</comment>
<dbReference type="Proteomes" id="UP000299102">
    <property type="component" value="Unassembled WGS sequence"/>
</dbReference>
<dbReference type="EMBL" id="BGZK01000123">
    <property type="protein sequence ID" value="GBP20852.1"/>
    <property type="molecule type" value="Genomic_DNA"/>
</dbReference>
<keyword evidence="2" id="KW-1185">Reference proteome</keyword>
<gene>
    <name evidence="1" type="ORF">EVAR_80669_1</name>
</gene>
<reference evidence="1 2" key="1">
    <citation type="journal article" date="2019" name="Commun. Biol.">
        <title>The bagworm genome reveals a unique fibroin gene that provides high tensile strength.</title>
        <authorList>
            <person name="Kono N."/>
            <person name="Nakamura H."/>
            <person name="Ohtoshi R."/>
            <person name="Tomita M."/>
            <person name="Numata K."/>
            <person name="Arakawa K."/>
        </authorList>
    </citation>
    <scope>NUCLEOTIDE SEQUENCE [LARGE SCALE GENOMIC DNA]</scope>
</reference>
<proteinExistence type="predicted"/>
<evidence type="ECO:0000313" key="1">
    <source>
        <dbReference type="EMBL" id="GBP20852.1"/>
    </source>
</evidence>
<organism evidence="1 2">
    <name type="scientific">Eumeta variegata</name>
    <name type="common">Bagworm moth</name>
    <name type="synonym">Eumeta japonica</name>
    <dbReference type="NCBI Taxonomy" id="151549"/>
    <lineage>
        <taxon>Eukaryota</taxon>
        <taxon>Metazoa</taxon>
        <taxon>Ecdysozoa</taxon>
        <taxon>Arthropoda</taxon>
        <taxon>Hexapoda</taxon>
        <taxon>Insecta</taxon>
        <taxon>Pterygota</taxon>
        <taxon>Neoptera</taxon>
        <taxon>Endopterygota</taxon>
        <taxon>Lepidoptera</taxon>
        <taxon>Glossata</taxon>
        <taxon>Ditrysia</taxon>
        <taxon>Tineoidea</taxon>
        <taxon>Psychidae</taxon>
        <taxon>Oiketicinae</taxon>
        <taxon>Eumeta</taxon>
    </lineage>
</organism>
<dbReference type="AlphaFoldDB" id="A0A4C1U3F0"/>
<evidence type="ECO:0000313" key="2">
    <source>
        <dbReference type="Proteomes" id="UP000299102"/>
    </source>
</evidence>
<sequence>MASRADPLKSPAAPCFFKRGRDNVVNHIKPRAQCMQSLSRLDGRPVHRSERAIVESVSLEEFTRGVMHTDSERICKAKKTYQFQHCFGYTKYKDTYRRVGGPPTETMLKLTSLRPDVCSLLKGRKRPATSYESSYELQVQDLQNRVDI</sequence>
<protein>
    <submittedName>
        <fullName evidence="1">Uncharacterized protein</fullName>
    </submittedName>
</protein>
<name>A0A4C1U3F0_EUMVA</name>